<dbReference type="HOGENOM" id="CLU_1386100_0_0_1"/>
<keyword evidence="3" id="KW-1185">Reference proteome</keyword>
<feature type="region of interest" description="Disordered" evidence="1">
    <location>
        <begin position="155"/>
        <end position="197"/>
    </location>
</feature>
<proteinExistence type="predicted"/>
<reference evidence="2" key="1">
    <citation type="submission" date="2015-04" db="UniProtKB">
        <authorList>
            <consortium name="EnsemblPlants"/>
        </authorList>
    </citation>
    <scope>IDENTIFICATION</scope>
</reference>
<evidence type="ECO:0000313" key="3">
    <source>
        <dbReference type="Proteomes" id="UP000026961"/>
    </source>
</evidence>
<feature type="region of interest" description="Disordered" evidence="1">
    <location>
        <begin position="1"/>
        <end position="122"/>
    </location>
</feature>
<feature type="compositionally biased region" description="Low complexity" evidence="1">
    <location>
        <begin position="76"/>
        <end position="90"/>
    </location>
</feature>
<name>A0A0D9YXA7_9ORYZ</name>
<organism evidence="2">
    <name type="scientific">Oryza glumipatula</name>
    <dbReference type="NCBI Taxonomy" id="40148"/>
    <lineage>
        <taxon>Eukaryota</taxon>
        <taxon>Viridiplantae</taxon>
        <taxon>Streptophyta</taxon>
        <taxon>Embryophyta</taxon>
        <taxon>Tracheophyta</taxon>
        <taxon>Spermatophyta</taxon>
        <taxon>Magnoliopsida</taxon>
        <taxon>Liliopsida</taxon>
        <taxon>Poales</taxon>
        <taxon>Poaceae</taxon>
        <taxon>BOP clade</taxon>
        <taxon>Oryzoideae</taxon>
        <taxon>Oryzeae</taxon>
        <taxon>Oryzinae</taxon>
        <taxon>Oryza</taxon>
    </lineage>
</organism>
<accession>A0A0D9YXA7</accession>
<evidence type="ECO:0000256" key="1">
    <source>
        <dbReference type="SAM" id="MobiDB-lite"/>
    </source>
</evidence>
<dbReference type="Gramene" id="OGLUM02G30620.1">
    <property type="protein sequence ID" value="OGLUM02G30620.1"/>
    <property type="gene ID" value="OGLUM02G30620"/>
</dbReference>
<protein>
    <submittedName>
        <fullName evidence="2">Uncharacterized protein</fullName>
    </submittedName>
</protein>
<dbReference type="EnsemblPlants" id="OGLUM02G30620.1">
    <property type="protein sequence ID" value="OGLUM02G30620.1"/>
    <property type="gene ID" value="OGLUM02G30620"/>
</dbReference>
<feature type="compositionally biased region" description="Basic and acidic residues" evidence="1">
    <location>
        <begin position="184"/>
        <end position="197"/>
    </location>
</feature>
<reference evidence="2" key="2">
    <citation type="submission" date="2018-05" db="EMBL/GenBank/DDBJ databases">
        <title>OgluRS3 (Oryza glumaepatula Reference Sequence Version 3).</title>
        <authorList>
            <person name="Zhang J."/>
            <person name="Kudrna D."/>
            <person name="Lee S."/>
            <person name="Talag J."/>
            <person name="Welchert J."/>
            <person name="Wing R.A."/>
        </authorList>
    </citation>
    <scope>NUCLEOTIDE SEQUENCE [LARGE SCALE GENOMIC DNA]</scope>
</reference>
<feature type="compositionally biased region" description="Low complexity" evidence="1">
    <location>
        <begin position="97"/>
        <end position="107"/>
    </location>
</feature>
<evidence type="ECO:0000313" key="2">
    <source>
        <dbReference type="EnsemblPlants" id="OGLUM02G30620.1"/>
    </source>
</evidence>
<sequence length="197" mass="22428">MGAFDPSPHKRPFPSRPLFGVSPRSASTPWETRLYARSARFSRRAGPRPCEETRCELPSPHRSPQIPFLPSPPRLSPTAAPTRRSAPPAAIDRRAGRSATAGRSSAALKRRRASQSSARRWTRRRWAEVPGAAESRAESMWEKRAWEMAMWMRKRRESGRTKVAAMRAKRGRSATMMMSFVGDGWRERGEREEGDRR</sequence>
<dbReference type="Proteomes" id="UP000026961">
    <property type="component" value="Chromosome 2"/>
</dbReference>
<dbReference type="AlphaFoldDB" id="A0A0D9YXA7"/>